<dbReference type="EMBL" id="JH816272">
    <property type="protein sequence ID" value="EKC18179.1"/>
    <property type="molecule type" value="Genomic_DNA"/>
</dbReference>
<proteinExistence type="predicted"/>
<dbReference type="HOGENOM" id="CLU_1887749_0_0_1"/>
<dbReference type="AlphaFoldDB" id="K1PH21"/>
<reference evidence="1" key="1">
    <citation type="journal article" date="2012" name="Nature">
        <title>The oyster genome reveals stress adaptation and complexity of shell formation.</title>
        <authorList>
            <person name="Zhang G."/>
            <person name="Fang X."/>
            <person name="Guo X."/>
            <person name="Li L."/>
            <person name="Luo R."/>
            <person name="Xu F."/>
            <person name="Yang P."/>
            <person name="Zhang L."/>
            <person name="Wang X."/>
            <person name="Qi H."/>
            <person name="Xiong Z."/>
            <person name="Que H."/>
            <person name="Xie Y."/>
            <person name="Holland P.W."/>
            <person name="Paps J."/>
            <person name="Zhu Y."/>
            <person name="Wu F."/>
            <person name="Chen Y."/>
            <person name="Wang J."/>
            <person name="Peng C."/>
            <person name="Meng J."/>
            <person name="Yang L."/>
            <person name="Liu J."/>
            <person name="Wen B."/>
            <person name="Zhang N."/>
            <person name="Huang Z."/>
            <person name="Zhu Q."/>
            <person name="Feng Y."/>
            <person name="Mount A."/>
            <person name="Hedgecock D."/>
            <person name="Xu Z."/>
            <person name="Liu Y."/>
            <person name="Domazet-Loso T."/>
            <person name="Du Y."/>
            <person name="Sun X."/>
            <person name="Zhang S."/>
            <person name="Liu B."/>
            <person name="Cheng P."/>
            <person name="Jiang X."/>
            <person name="Li J."/>
            <person name="Fan D."/>
            <person name="Wang W."/>
            <person name="Fu W."/>
            <person name="Wang T."/>
            <person name="Wang B."/>
            <person name="Zhang J."/>
            <person name="Peng Z."/>
            <person name="Li Y."/>
            <person name="Li N."/>
            <person name="Wang J."/>
            <person name="Chen M."/>
            <person name="He Y."/>
            <person name="Tan F."/>
            <person name="Song X."/>
            <person name="Zheng Q."/>
            <person name="Huang R."/>
            <person name="Yang H."/>
            <person name="Du X."/>
            <person name="Chen L."/>
            <person name="Yang M."/>
            <person name="Gaffney P.M."/>
            <person name="Wang S."/>
            <person name="Luo L."/>
            <person name="She Z."/>
            <person name="Ming Y."/>
            <person name="Huang W."/>
            <person name="Zhang S."/>
            <person name="Huang B."/>
            <person name="Zhang Y."/>
            <person name="Qu T."/>
            <person name="Ni P."/>
            <person name="Miao G."/>
            <person name="Wang J."/>
            <person name="Wang Q."/>
            <person name="Steinberg C.E."/>
            <person name="Wang H."/>
            <person name="Li N."/>
            <person name="Qian L."/>
            <person name="Zhang G."/>
            <person name="Li Y."/>
            <person name="Yang H."/>
            <person name="Liu X."/>
            <person name="Wang J."/>
            <person name="Yin Y."/>
            <person name="Wang J."/>
        </authorList>
    </citation>
    <scope>NUCLEOTIDE SEQUENCE [LARGE SCALE GENOMIC DNA]</scope>
    <source>
        <strain evidence="1">05x7-T-G4-1.051#20</strain>
    </source>
</reference>
<protein>
    <submittedName>
        <fullName evidence="1">Uncharacterized protein</fullName>
    </submittedName>
</protein>
<evidence type="ECO:0000313" key="1">
    <source>
        <dbReference type="EMBL" id="EKC18179.1"/>
    </source>
</evidence>
<name>K1PH21_MAGGI</name>
<sequence>MRRSRAALPGLNPLPKNDLDCPWIILFVCRGPCHLDGPCSSDLVSRLLLGLVLPQVGLGSLEVIPAVAGMAFPRPLLFGGPVGSRCGPTPLKENGGECSVCGLVPRMGYLLARDVTTRGICTSEDSTACSQRLKT</sequence>
<accession>K1PH21</accession>
<dbReference type="InParanoid" id="K1PH21"/>
<gene>
    <name evidence="1" type="ORF">CGI_10014618</name>
</gene>
<organism evidence="1">
    <name type="scientific">Magallana gigas</name>
    <name type="common">Pacific oyster</name>
    <name type="synonym">Crassostrea gigas</name>
    <dbReference type="NCBI Taxonomy" id="29159"/>
    <lineage>
        <taxon>Eukaryota</taxon>
        <taxon>Metazoa</taxon>
        <taxon>Spiralia</taxon>
        <taxon>Lophotrochozoa</taxon>
        <taxon>Mollusca</taxon>
        <taxon>Bivalvia</taxon>
        <taxon>Autobranchia</taxon>
        <taxon>Pteriomorphia</taxon>
        <taxon>Ostreida</taxon>
        <taxon>Ostreoidea</taxon>
        <taxon>Ostreidae</taxon>
        <taxon>Magallana</taxon>
    </lineage>
</organism>